<dbReference type="NCBIfam" id="TIGR02159">
    <property type="entry name" value="PA_CoA_Oxy4"/>
    <property type="match status" value="1"/>
</dbReference>
<dbReference type="SUPFAM" id="SSF117916">
    <property type="entry name" value="Fe-S cluster assembly (FSCA) domain-like"/>
    <property type="match status" value="1"/>
</dbReference>
<dbReference type="InterPro" id="IPR052339">
    <property type="entry name" value="Fe-S_Maturation_MIP18"/>
</dbReference>
<evidence type="ECO:0000259" key="1">
    <source>
        <dbReference type="Pfam" id="PF01883"/>
    </source>
</evidence>
<dbReference type="PANTHER" id="PTHR42831:SF3">
    <property type="entry name" value="1,2-PHENYLACETYL-COA EPOXIDASE, SUBUNIT D-RELATED"/>
    <property type="match status" value="1"/>
</dbReference>
<feature type="domain" description="MIP18 family-like" evidence="1">
    <location>
        <begin position="9"/>
        <end position="81"/>
    </location>
</feature>
<dbReference type="Pfam" id="PF23451">
    <property type="entry name" value="Zn_ribbon_PaaD"/>
    <property type="match status" value="1"/>
</dbReference>
<feature type="domain" description="PaaD zinc beta ribbon" evidence="2">
    <location>
        <begin position="122"/>
        <end position="161"/>
    </location>
</feature>
<dbReference type="InterPro" id="IPR056572">
    <property type="entry name" value="Zn_ribbon_PaaD"/>
</dbReference>
<name>A0A1T5P6E5_9BACT</name>
<protein>
    <submittedName>
        <fullName evidence="3">Ring-1,2-phenylacetyl-CoA epoxidase subunit PaaD</fullName>
    </submittedName>
</protein>
<dbReference type="InterPro" id="IPR034904">
    <property type="entry name" value="FSCA_dom_sf"/>
</dbReference>
<reference evidence="4" key="1">
    <citation type="submission" date="2017-02" db="EMBL/GenBank/DDBJ databases">
        <authorList>
            <person name="Varghese N."/>
            <person name="Submissions S."/>
        </authorList>
    </citation>
    <scope>NUCLEOTIDE SEQUENCE [LARGE SCALE GENOMIC DNA]</scope>
    <source>
        <strain evidence="4">DSM 18108</strain>
    </source>
</reference>
<dbReference type="PANTHER" id="PTHR42831">
    <property type="entry name" value="FE-S PROTEIN MATURATION AUXILIARY FACTOR YITW"/>
    <property type="match status" value="1"/>
</dbReference>
<dbReference type="Gene3D" id="3.30.300.130">
    <property type="entry name" value="Fe-S cluster assembly (FSCA)"/>
    <property type="match status" value="1"/>
</dbReference>
<dbReference type="InterPro" id="IPR011883">
    <property type="entry name" value="PaaD-like"/>
</dbReference>
<dbReference type="EMBL" id="FUZZ01000003">
    <property type="protein sequence ID" value="SKD08226.1"/>
    <property type="molecule type" value="Genomic_DNA"/>
</dbReference>
<dbReference type="InterPro" id="IPR002744">
    <property type="entry name" value="MIP18-like"/>
</dbReference>
<dbReference type="Proteomes" id="UP000190166">
    <property type="component" value="Unassembled WGS sequence"/>
</dbReference>
<proteinExistence type="predicted"/>
<accession>A0A1T5P6E5</accession>
<organism evidence="3 4">
    <name type="scientific">Chitinophaga ginsengisegetis</name>
    <dbReference type="NCBI Taxonomy" id="393003"/>
    <lineage>
        <taxon>Bacteria</taxon>
        <taxon>Pseudomonadati</taxon>
        <taxon>Bacteroidota</taxon>
        <taxon>Chitinophagia</taxon>
        <taxon>Chitinophagales</taxon>
        <taxon>Chitinophagaceae</taxon>
        <taxon>Chitinophaga</taxon>
    </lineage>
</organism>
<dbReference type="RefSeq" id="WP_159454377.1">
    <property type="nucleotide sequence ID" value="NZ_FUZZ01000003.1"/>
</dbReference>
<evidence type="ECO:0000313" key="4">
    <source>
        <dbReference type="Proteomes" id="UP000190166"/>
    </source>
</evidence>
<sequence length="164" mass="17882">MSSQTITIAAVYASLEHVMDPEIPVLSVVDLGMITGVELGEAAVHIKMIPTFAACPAVSYIRHNIKTVLESELGIAVSVEVDKQEHWHSNRMTPAAKEKLKAFGIAPPKVLSGEVSTEIMMEVPCPHCGSEQTYLRSPFGSTLCRAIHFCKACGQVFEQFKPLE</sequence>
<evidence type="ECO:0000259" key="2">
    <source>
        <dbReference type="Pfam" id="PF23451"/>
    </source>
</evidence>
<keyword evidence="4" id="KW-1185">Reference proteome</keyword>
<gene>
    <name evidence="3" type="ORF">SAMN05660461_4178</name>
</gene>
<dbReference type="Pfam" id="PF01883">
    <property type="entry name" value="FeS_assembly_P"/>
    <property type="match status" value="1"/>
</dbReference>
<dbReference type="AlphaFoldDB" id="A0A1T5P6E5"/>
<evidence type="ECO:0000313" key="3">
    <source>
        <dbReference type="EMBL" id="SKD08226.1"/>
    </source>
</evidence>
<dbReference type="STRING" id="393003.SAMN05660461_4178"/>